<dbReference type="PANTHER" id="PTHR44688:SF16">
    <property type="entry name" value="DNA-BINDING TRANSCRIPTIONAL ACTIVATOR DEVR_DOSR"/>
    <property type="match status" value="1"/>
</dbReference>
<dbReference type="PROSITE" id="PS00622">
    <property type="entry name" value="HTH_LUXR_1"/>
    <property type="match status" value="1"/>
</dbReference>
<dbReference type="GO" id="GO:0003677">
    <property type="term" value="F:DNA binding"/>
    <property type="evidence" value="ECO:0007669"/>
    <property type="project" value="UniProtKB-KW"/>
</dbReference>
<dbReference type="Pfam" id="PF13426">
    <property type="entry name" value="PAS_9"/>
    <property type="match status" value="1"/>
</dbReference>
<keyword evidence="1" id="KW-0805">Transcription regulation</keyword>
<evidence type="ECO:0000259" key="4">
    <source>
        <dbReference type="PROSITE" id="PS50043"/>
    </source>
</evidence>
<dbReference type="OrthoDB" id="8533716at2"/>
<dbReference type="SUPFAM" id="SSF46894">
    <property type="entry name" value="C-terminal effector domain of the bipartite response regulators"/>
    <property type="match status" value="1"/>
</dbReference>
<dbReference type="GO" id="GO:0006355">
    <property type="term" value="P:regulation of DNA-templated transcription"/>
    <property type="evidence" value="ECO:0007669"/>
    <property type="project" value="InterPro"/>
</dbReference>
<dbReference type="STRING" id="1416806.CAL12_24400"/>
<gene>
    <name evidence="5" type="ORF">CAL12_24400</name>
</gene>
<dbReference type="SUPFAM" id="SSF55785">
    <property type="entry name" value="PYP-like sensor domain (PAS domain)"/>
    <property type="match status" value="1"/>
</dbReference>
<organism evidence="5 6">
    <name type="scientific">Bordetella genomosp. 8</name>
    <dbReference type="NCBI Taxonomy" id="1416806"/>
    <lineage>
        <taxon>Bacteria</taxon>
        <taxon>Pseudomonadati</taxon>
        <taxon>Pseudomonadota</taxon>
        <taxon>Betaproteobacteria</taxon>
        <taxon>Burkholderiales</taxon>
        <taxon>Alcaligenaceae</taxon>
        <taxon>Bordetella</taxon>
    </lineage>
</organism>
<dbReference type="InterPro" id="IPR000792">
    <property type="entry name" value="Tscrpt_reg_LuxR_C"/>
</dbReference>
<accession>A0A1W6YRC1</accession>
<keyword evidence="6" id="KW-1185">Reference proteome</keyword>
<dbReference type="Gene3D" id="1.10.10.10">
    <property type="entry name" value="Winged helix-like DNA-binding domain superfamily/Winged helix DNA-binding domain"/>
    <property type="match status" value="1"/>
</dbReference>
<feature type="domain" description="HTH luxR-type" evidence="4">
    <location>
        <begin position="118"/>
        <end position="184"/>
    </location>
</feature>
<proteinExistence type="predicted"/>
<keyword evidence="3" id="KW-0804">Transcription</keyword>
<dbReference type="Proteomes" id="UP000194151">
    <property type="component" value="Chromosome"/>
</dbReference>
<dbReference type="InterPro" id="IPR035965">
    <property type="entry name" value="PAS-like_dom_sf"/>
</dbReference>
<dbReference type="AlphaFoldDB" id="A0A1W6YRC1"/>
<dbReference type="InterPro" id="IPR016032">
    <property type="entry name" value="Sig_transdc_resp-reg_C-effctor"/>
</dbReference>
<name>A0A1W6YRC1_9BORD</name>
<dbReference type="CDD" id="cd00130">
    <property type="entry name" value="PAS"/>
    <property type="match status" value="1"/>
</dbReference>
<dbReference type="PROSITE" id="PS50043">
    <property type="entry name" value="HTH_LUXR_2"/>
    <property type="match status" value="1"/>
</dbReference>
<dbReference type="KEGG" id="bgv:CAL12_24400"/>
<evidence type="ECO:0000313" key="5">
    <source>
        <dbReference type="EMBL" id="ARP83640.1"/>
    </source>
</evidence>
<keyword evidence="2" id="KW-0238">DNA-binding</keyword>
<dbReference type="Gene3D" id="3.30.450.20">
    <property type="entry name" value="PAS domain"/>
    <property type="match status" value="1"/>
</dbReference>
<dbReference type="InterPro" id="IPR000014">
    <property type="entry name" value="PAS"/>
</dbReference>
<protein>
    <submittedName>
        <fullName evidence="5">Helix-turn-helix transcriptional regulator</fullName>
    </submittedName>
</protein>
<dbReference type="EMBL" id="CP021108">
    <property type="protein sequence ID" value="ARP83640.1"/>
    <property type="molecule type" value="Genomic_DNA"/>
</dbReference>
<dbReference type="SMART" id="SM00421">
    <property type="entry name" value="HTH_LUXR"/>
    <property type="match status" value="1"/>
</dbReference>
<evidence type="ECO:0000256" key="3">
    <source>
        <dbReference type="ARBA" id="ARBA00023163"/>
    </source>
</evidence>
<dbReference type="CDD" id="cd06170">
    <property type="entry name" value="LuxR_C_like"/>
    <property type="match status" value="1"/>
</dbReference>
<dbReference type="PRINTS" id="PR00038">
    <property type="entry name" value="HTHLUXR"/>
</dbReference>
<evidence type="ECO:0000256" key="1">
    <source>
        <dbReference type="ARBA" id="ARBA00023015"/>
    </source>
</evidence>
<dbReference type="RefSeq" id="WP_086066967.1">
    <property type="nucleotide sequence ID" value="NZ_CP021108.1"/>
</dbReference>
<dbReference type="InterPro" id="IPR036388">
    <property type="entry name" value="WH-like_DNA-bd_sf"/>
</dbReference>
<evidence type="ECO:0000256" key="2">
    <source>
        <dbReference type="ARBA" id="ARBA00023125"/>
    </source>
</evidence>
<evidence type="ECO:0000313" key="6">
    <source>
        <dbReference type="Proteomes" id="UP000194151"/>
    </source>
</evidence>
<sequence>MSPSDIDYKEVLMRAPVGMCVSRNRVIQFANTALENMFGYDAGALDGVSFELLYPSVAEFTRTGRRLLGLLGDTDAYSDERIMKRRQGELFWCHTAGRSLISRQPHAAVIWVFEDLSAKRPVASGLTAREREIAALIAEGKTSKVIARQLNLSPRTVEMYRARLMTKFAAKTSAGLVHKLMSFSAA</sequence>
<dbReference type="PANTHER" id="PTHR44688">
    <property type="entry name" value="DNA-BINDING TRANSCRIPTIONAL ACTIVATOR DEVR_DOSR"/>
    <property type="match status" value="1"/>
</dbReference>
<dbReference type="NCBIfam" id="TIGR00229">
    <property type="entry name" value="sensory_box"/>
    <property type="match status" value="1"/>
</dbReference>
<dbReference type="Pfam" id="PF00196">
    <property type="entry name" value="GerE"/>
    <property type="match status" value="1"/>
</dbReference>
<reference evidence="5 6" key="1">
    <citation type="submission" date="2017-05" db="EMBL/GenBank/DDBJ databases">
        <title>Complete and WGS of Bordetella genogroups.</title>
        <authorList>
            <person name="Spilker T."/>
            <person name="LiPuma J."/>
        </authorList>
    </citation>
    <scope>NUCLEOTIDE SEQUENCE [LARGE SCALE GENOMIC DNA]</scope>
    <source>
        <strain evidence="5 6">AU19157</strain>
    </source>
</reference>